<keyword evidence="5" id="KW-0132">Cell division</keyword>
<dbReference type="GO" id="GO:0007051">
    <property type="term" value="P:spindle organization"/>
    <property type="evidence" value="ECO:0000318"/>
    <property type="project" value="GO_Central"/>
</dbReference>
<evidence type="ECO:0000256" key="1">
    <source>
        <dbReference type="ARBA" id="ARBA00004123"/>
    </source>
</evidence>
<organism evidence="14 15">
    <name type="scientific">Anolis carolinensis</name>
    <name type="common">Green anole</name>
    <name type="synonym">American chameleon</name>
    <dbReference type="NCBI Taxonomy" id="28377"/>
    <lineage>
        <taxon>Eukaryota</taxon>
        <taxon>Metazoa</taxon>
        <taxon>Chordata</taxon>
        <taxon>Craniata</taxon>
        <taxon>Vertebrata</taxon>
        <taxon>Euteleostomi</taxon>
        <taxon>Lepidosauria</taxon>
        <taxon>Squamata</taxon>
        <taxon>Bifurcata</taxon>
        <taxon>Unidentata</taxon>
        <taxon>Episquamata</taxon>
        <taxon>Toxicofera</taxon>
        <taxon>Iguania</taxon>
        <taxon>Dactyloidae</taxon>
        <taxon>Anolis</taxon>
    </lineage>
</organism>
<dbReference type="InterPro" id="IPR031549">
    <property type="entry name" value="ASH"/>
</dbReference>
<keyword evidence="11" id="KW-0131">Cell cycle</keyword>
<dbReference type="CDD" id="cd21224">
    <property type="entry name" value="CH_ASPM_rpt2"/>
    <property type="match status" value="1"/>
</dbReference>
<dbReference type="eggNOG" id="KOG0160">
    <property type="taxonomic scope" value="Eukaryota"/>
</dbReference>
<feature type="region of interest" description="Disordered" evidence="12">
    <location>
        <begin position="353"/>
        <end position="411"/>
    </location>
</feature>
<dbReference type="InterPro" id="IPR051185">
    <property type="entry name" value="ASPM"/>
</dbReference>
<dbReference type="SMART" id="SM00015">
    <property type="entry name" value="IQ"/>
    <property type="match status" value="38"/>
</dbReference>
<dbReference type="GO" id="GO:0048477">
    <property type="term" value="P:oogenesis"/>
    <property type="evidence" value="ECO:0007669"/>
    <property type="project" value="Ensembl"/>
</dbReference>
<dbReference type="FunFam" id="1.20.5.190:FF:000008">
    <property type="entry name" value="Abnormal spindle-like microcephaly-associated protein homolog"/>
    <property type="match status" value="7"/>
</dbReference>
<name>H9GF64_ANOCA</name>
<evidence type="ECO:0000256" key="4">
    <source>
        <dbReference type="ARBA" id="ARBA00022553"/>
    </source>
</evidence>
<dbReference type="GO" id="GO:0007283">
    <property type="term" value="P:spermatogenesis"/>
    <property type="evidence" value="ECO:0007669"/>
    <property type="project" value="Ensembl"/>
</dbReference>
<feature type="domain" description="Calponin-homology (CH)" evidence="13">
    <location>
        <begin position="988"/>
        <end position="1139"/>
    </location>
</feature>
<evidence type="ECO:0000313" key="15">
    <source>
        <dbReference type="Proteomes" id="UP000001646"/>
    </source>
</evidence>
<feature type="region of interest" description="Disordered" evidence="12">
    <location>
        <begin position="460"/>
        <end position="487"/>
    </location>
</feature>
<evidence type="ECO:0000313" key="14">
    <source>
        <dbReference type="Ensembl" id="ENSACAP00000009239.4"/>
    </source>
</evidence>
<keyword evidence="3" id="KW-0963">Cytoplasm</keyword>
<feature type="domain" description="Calponin-homology (CH)" evidence="13">
    <location>
        <begin position="801"/>
        <end position="937"/>
    </location>
</feature>
<dbReference type="Proteomes" id="UP000001646">
    <property type="component" value="Unplaced"/>
</dbReference>
<dbReference type="GO" id="GO:0021873">
    <property type="term" value="P:forebrain neuroblast division"/>
    <property type="evidence" value="ECO:0007669"/>
    <property type="project" value="Ensembl"/>
</dbReference>
<evidence type="ECO:0000256" key="9">
    <source>
        <dbReference type="ARBA" id="ARBA00023054"/>
    </source>
</evidence>
<dbReference type="GO" id="GO:0000278">
    <property type="term" value="P:mitotic cell cycle"/>
    <property type="evidence" value="ECO:0000318"/>
    <property type="project" value="GO_Central"/>
</dbReference>
<reference evidence="14" key="3">
    <citation type="submission" date="2025-09" db="UniProtKB">
        <authorList>
            <consortium name="Ensembl"/>
        </authorList>
    </citation>
    <scope>IDENTIFICATION</scope>
</reference>
<dbReference type="GO" id="GO:0097431">
    <property type="term" value="C:mitotic spindle pole"/>
    <property type="evidence" value="ECO:0007669"/>
    <property type="project" value="Ensembl"/>
</dbReference>
<keyword evidence="6" id="KW-0677">Repeat</keyword>
<dbReference type="GO" id="GO:0051661">
    <property type="term" value="P:maintenance of centrosome location"/>
    <property type="evidence" value="ECO:0007669"/>
    <property type="project" value="Ensembl"/>
</dbReference>
<dbReference type="CDD" id="cd21223">
    <property type="entry name" value="CH_ASPM_rpt1"/>
    <property type="match status" value="1"/>
</dbReference>
<dbReference type="Gene3D" id="1.20.5.190">
    <property type="match status" value="18"/>
</dbReference>
<dbReference type="FunFam" id="1.10.418.10:FF:000051">
    <property type="entry name" value="Abnormal spindle-like microcephaly-associated protein homolog"/>
    <property type="match status" value="1"/>
</dbReference>
<dbReference type="SUPFAM" id="SSF47576">
    <property type="entry name" value="Calponin-homology domain, CH-domain"/>
    <property type="match status" value="1"/>
</dbReference>
<dbReference type="GO" id="GO:0045665">
    <property type="term" value="P:negative regulation of neuron differentiation"/>
    <property type="evidence" value="ECO:0007669"/>
    <property type="project" value="Ensembl"/>
</dbReference>
<evidence type="ECO:0000256" key="10">
    <source>
        <dbReference type="ARBA" id="ARBA00023242"/>
    </source>
</evidence>
<dbReference type="GO" id="GO:0090306">
    <property type="term" value="P:meiotic spindle assembly"/>
    <property type="evidence" value="ECO:0007669"/>
    <property type="project" value="Ensembl"/>
</dbReference>
<dbReference type="GO" id="GO:0002052">
    <property type="term" value="P:positive regulation of neuroblast proliferation"/>
    <property type="evidence" value="ECO:0007669"/>
    <property type="project" value="Ensembl"/>
</dbReference>
<dbReference type="GO" id="GO:0048589">
    <property type="term" value="P:developmental growth"/>
    <property type="evidence" value="ECO:0007669"/>
    <property type="project" value="Ensembl"/>
</dbReference>
<dbReference type="GO" id="GO:0051295">
    <property type="term" value="P:establishment of meiotic spindle localization"/>
    <property type="evidence" value="ECO:0000318"/>
    <property type="project" value="GO_Central"/>
</dbReference>
<dbReference type="Pfam" id="PF00612">
    <property type="entry name" value="IQ"/>
    <property type="match status" value="23"/>
</dbReference>
<evidence type="ECO:0000259" key="13">
    <source>
        <dbReference type="PROSITE" id="PS50021"/>
    </source>
</evidence>
<dbReference type="GO" id="GO:0005634">
    <property type="term" value="C:nucleus"/>
    <property type="evidence" value="ECO:0007669"/>
    <property type="project" value="UniProtKB-SubCell"/>
</dbReference>
<sequence length="2548" mass="297375">MAVGRQNAEPRRRRWAVRRGYEAEQEDDEEGPSLLSLCHFSRPPFVAFGRVRVGEARARLLVLENPNAEPLSLALDRSPPASKGFAVEAPTPERILISITWTPLEGGKIRELVTFIVNGVVKHQAILLGTAEQQVKKKKSLWDTIKKGTPIQQPCCRKRPPIIKNVNKTFQIPEKRDGERSPLQSCENFEVNKGNISPNRDSLILLENNLSLSPVNPVLQENHHATYAPFSMRRSATHSDISIASCDKLLKDVKETHTVVSFRDYAVETEWKGPHNISSVEEQNSNAEPVCTPEQRLYVPLNHRRILSPDSFVSNSYELTEEPGLRTILSPDQFLKENQIVIQPLLQVHKSMPPSSDVKSCMSSPDFPKQKGKTQAVFFPGLGDRKDRKKDQSSCLQKERPKKKPILSSTVTKCKADPAKIKEAEAQLNPKSRRCLSSALQKSVDIVPENVKLEILPRPPVIEPHGHKRKSGEYLTDSNNGNEAYGEKTKRKRVLMACVENENQSPLQTLVCKSRSEQYSCFEFSDSLSKKFRTARRTRNVPIAQSQLIFVKPLKTDTPRHPMPFVAKNMFFDERWKEKQQRGFTWWLNFILTPDDFTVKTDISQVNAASLTLGTECNHKSSLPKAPTKEEASLRAYTARCKLNKLRRSACCLFSSDEMVKAIKRLEIEIEAKRLLVRKDKHLWKDIGERQKILNWLLCYNPLWLRIGLETVYGELIALESNSDVMGLAMFILNRLLWNPDIAAEYRHSTVPHLYRDGHEEALSRFTLKKILLLVCFLDHAKRSRIIDHDPCLFCKNAEFKASKEILLAFSRDFLSGEGDLSRHLGFLNLPVSHVQTPLDEFDFAVTNLATDLQCGIRLVRALELLSSDWSLSKKLRIPAISRLQKLYNVNLVLQALKDRGINLNDEYGVTIDAKDIVGRHREKTFALLWKIVFAFQVNISLDKDQVKEEIHFLKNLYISKIKTVPGEFSICSDMRKESNFYSSENCSENVKLLMDWVNAVCCFYNVKVENFTVSFSDGRVLCYLIHHYHPCHVPLESICQRTTQTVECTKNGTIALNSSSESDASLNLLNENFDQTLSTSVTYKELLDNEKRNFQLISAAVSHLGGVPEMIHHSDMSNTIPDEKVVIIYLSFLCSRLLELSKEIRAARLIQSTWRKYRRKIKLAQVFFAFCFRIPFAFQKQHEAAIVLQAWYRMKKQRKLFLMMSSASVVIQRCYRAYRKKTPLRWKFVEATKAAVCLQAVYRGYRLRKMLRHQNMAAVKIQAAFRAYTARIKYQALIHASCVIQKGYRASKTRRQFLKTKAAVTLLQAVVRGWQVRKWLKEQHAAAVIMQSTFRRHRALKRYRILRNAVITLQQHYRAKMSSKKQQQEYVLLRNKVIQLQAAWRGSLVRRQIQKQHQAAGIIQCFYTTHVAHRNFKCLREAAITIQRRHRGVVQAHRQRDEYLTLKEATIKIQAIYRGVRARQKLKRLHQAAVCIQAMFRMHQCHVKYSAMKLSATVIQRRYRAFCTGKKEREKYLELRKSCIILQAAYRSMKVRQELKNLHHAATSLQSFYRMYRQRKSFQKLIAAAKLIQQWYRGCKDRNAEVQKYMQVKMSILRIQSGFRGMKVRLQLKRMHMAAIVIQRKFRTFLQRQHYLSLKTAIVTIQRRFRAMLLSKQQYKEYLCLRKAVIIIQSAFRGQQARNLVKQMHAAATIIQAAFRMHLSYTRYQNLRLVCITIQQHYRAYRKAKHSRELYLKQQQSVLVLQAVYRGMKSRLLLKKQHNAATIIQSNYRKYTQQCYYRKLQWAARVIQRRVRANKLSKIAIQQYLCVKRAIICIQKAFRRMKARQHQKRQQQAALVLQRSFKMQRERRKYLTLRATTILLQRQYRTLILARTQTQEYNSVRAAVCIQSFYRGFRVRKEAQLMHFAARVIQASFRMHRTRLLYQRLRKAAVTIQNYYRSYLKRKHQQKAYLAIRRSAIVLQAAYRGLRTRQELKAMHDSAIVIQSFYRMHIQRKHYKSICWAVITIQSAYRGAVGRKKAKRTRAAMIQSFYMATQKDQLSTEALILRRMHTVHYREQYQKHWEAALLIQQYYQSYLTMKYERAAYLQTLKNIIVLQAAIRGFLERQRLHRMKRSIIKIQVKSMDSNTLLWINSLFMFWFPCRFLRMKAAAIVIQRKWRATIAARKSQQRFLAVKTAVVLIQAAYRGHSTRKQYKRVTIHYIKFTWEMKDRNIVIIFNEVLFLSQCRLHNFTTAASHHLAAIRIQRAYRIHLQSKRAQMQLSSVLYIQVSLGRKYLKYREKIIKIQRMVRRWMNYKNKSTCAINKDTRQATLDNGITKFQALWRGYSWRKKTDTAETRALRDSLVIANKESKEEKKLCNRSTLAVHHLLKYKHFSQILAALNDLEVVTRLSPVCCESMAQTEAVSTIFTLIQSCNRSVPCMDVIRYSVQVLLNLSKVFMNVKILWGGVLVNKFVFKSLCLNPRVLARLQSLYRLIARKHQMDAQRNLARQKAAAYNGHCSEPVIPSRKKVVLRPAWILRKDNFQEIVDPLQAIKMVMDNLGISYN</sequence>
<dbReference type="InParanoid" id="H9GF64"/>
<dbReference type="GO" id="GO:0001764">
    <property type="term" value="P:neuron migration"/>
    <property type="evidence" value="ECO:0007669"/>
    <property type="project" value="Ensembl"/>
</dbReference>
<evidence type="ECO:0000256" key="8">
    <source>
        <dbReference type="ARBA" id="ARBA00022860"/>
    </source>
</evidence>
<dbReference type="eggNOG" id="KOG0165">
    <property type="taxonomic scope" value="Eukaryota"/>
</dbReference>
<keyword evidence="10" id="KW-0539">Nucleus</keyword>
<reference evidence="14" key="2">
    <citation type="submission" date="2025-08" db="UniProtKB">
        <authorList>
            <consortium name="Ensembl"/>
        </authorList>
    </citation>
    <scope>IDENTIFICATION</scope>
</reference>
<accession>H9GF64</accession>
<gene>
    <name evidence="14" type="primary">ASPM</name>
</gene>
<dbReference type="GO" id="GO:0030496">
    <property type="term" value="C:midbody"/>
    <property type="evidence" value="ECO:0007669"/>
    <property type="project" value="Ensembl"/>
</dbReference>
<dbReference type="GO" id="GO:0008356">
    <property type="term" value="P:asymmetric cell division"/>
    <property type="evidence" value="ECO:0007669"/>
    <property type="project" value="Ensembl"/>
</dbReference>
<keyword evidence="8" id="KW-0112">Calmodulin-binding</keyword>
<dbReference type="GO" id="GO:0051445">
    <property type="term" value="P:regulation of meiotic cell cycle"/>
    <property type="evidence" value="ECO:0007669"/>
    <property type="project" value="Ensembl"/>
</dbReference>
<dbReference type="GO" id="GO:0021987">
    <property type="term" value="P:cerebral cortex development"/>
    <property type="evidence" value="ECO:0007669"/>
    <property type="project" value="Ensembl"/>
</dbReference>
<dbReference type="GO" id="GO:0008584">
    <property type="term" value="P:male gonad development"/>
    <property type="evidence" value="ECO:0007669"/>
    <property type="project" value="Ensembl"/>
</dbReference>
<evidence type="ECO:0000256" key="3">
    <source>
        <dbReference type="ARBA" id="ARBA00022490"/>
    </source>
</evidence>
<dbReference type="InterPro" id="IPR027417">
    <property type="entry name" value="P-loop_NTPase"/>
</dbReference>
<dbReference type="GO" id="GO:0005516">
    <property type="term" value="F:calmodulin binding"/>
    <property type="evidence" value="ECO:0000318"/>
    <property type="project" value="GO_Central"/>
</dbReference>
<dbReference type="PROSITE" id="PS50096">
    <property type="entry name" value="IQ"/>
    <property type="match status" value="26"/>
</dbReference>
<keyword evidence="9" id="KW-0175">Coiled coil</keyword>
<feature type="compositionally biased region" description="Polar residues" evidence="12">
    <location>
        <begin position="353"/>
        <end position="363"/>
    </location>
</feature>
<evidence type="ECO:0000256" key="5">
    <source>
        <dbReference type="ARBA" id="ARBA00022618"/>
    </source>
</evidence>
<dbReference type="GO" id="GO:0090263">
    <property type="term" value="P:positive regulation of canonical Wnt signaling pathway"/>
    <property type="evidence" value="ECO:0007669"/>
    <property type="project" value="Ensembl"/>
</dbReference>
<dbReference type="FunFam" id="1.20.5.190:FF:000009">
    <property type="entry name" value="Abnormal spindle-like microcephaly-associated protein homolog"/>
    <property type="match status" value="1"/>
</dbReference>
<keyword evidence="4" id="KW-0597">Phosphoprotein</keyword>
<dbReference type="GeneTree" id="ENSGT00560000077332"/>
<dbReference type="Pfam" id="PF00307">
    <property type="entry name" value="CH"/>
    <property type="match status" value="1"/>
</dbReference>
<dbReference type="GO" id="GO:0045769">
    <property type="term" value="P:negative regulation of asymmetric cell division"/>
    <property type="evidence" value="ECO:0007669"/>
    <property type="project" value="Ensembl"/>
</dbReference>
<dbReference type="GO" id="GO:0072687">
    <property type="term" value="C:meiotic spindle"/>
    <property type="evidence" value="ECO:0007669"/>
    <property type="project" value="Ensembl"/>
</dbReference>
<evidence type="ECO:0000256" key="12">
    <source>
        <dbReference type="SAM" id="MobiDB-lite"/>
    </source>
</evidence>
<dbReference type="GO" id="GO:0000922">
    <property type="term" value="C:spindle pole"/>
    <property type="evidence" value="ECO:0000318"/>
    <property type="project" value="GO_Central"/>
</dbReference>
<reference evidence="14" key="1">
    <citation type="submission" date="2009-12" db="EMBL/GenBank/DDBJ databases">
        <title>The Genome Sequence of Anolis carolinensis (Green Anole Lizard).</title>
        <authorList>
            <consortium name="The Genome Sequencing Platform"/>
            <person name="Di Palma F."/>
            <person name="Alfoldi J."/>
            <person name="Heiman D."/>
            <person name="Young S."/>
            <person name="Grabherr M."/>
            <person name="Johnson J."/>
            <person name="Lander E.S."/>
            <person name="Lindblad-Toh K."/>
        </authorList>
    </citation>
    <scope>NUCLEOTIDE SEQUENCE [LARGE SCALE GENOMIC DNA]</scope>
    <source>
        <strain evidence="14">JBL SC #1</strain>
    </source>
</reference>
<proteinExistence type="predicted"/>
<comment type="subcellular location">
    <subcellularLocation>
        <location evidence="2">Cytoplasm</location>
    </subcellularLocation>
    <subcellularLocation>
        <location evidence="1">Nucleus</location>
    </subcellularLocation>
</comment>
<dbReference type="Ensembl" id="ENSACAT00000009432.4">
    <property type="protein sequence ID" value="ENSACAP00000009239.4"/>
    <property type="gene ID" value="ENSACAG00000009332.4"/>
</dbReference>
<dbReference type="InterPro" id="IPR036872">
    <property type="entry name" value="CH_dom_sf"/>
</dbReference>
<protein>
    <submittedName>
        <fullName evidence="14">Assembly factor for spindle microtubules</fullName>
    </submittedName>
</protein>
<dbReference type="GO" id="GO:0097150">
    <property type="term" value="P:neuronal stem cell population maintenance"/>
    <property type="evidence" value="ECO:0007669"/>
    <property type="project" value="Ensembl"/>
</dbReference>
<evidence type="ECO:0000256" key="2">
    <source>
        <dbReference type="ARBA" id="ARBA00004496"/>
    </source>
</evidence>
<dbReference type="GO" id="GO:0005737">
    <property type="term" value="C:cytoplasm"/>
    <property type="evidence" value="ECO:0007669"/>
    <property type="project" value="UniProtKB-SubCell"/>
</dbReference>
<dbReference type="Gene3D" id="1.10.418.10">
    <property type="entry name" value="Calponin-like domain"/>
    <property type="match status" value="2"/>
</dbReference>
<dbReference type="HOGENOM" id="CLU_000237_0_0_1"/>
<dbReference type="Pfam" id="PF15780">
    <property type="entry name" value="ASH"/>
    <property type="match status" value="1"/>
</dbReference>
<keyword evidence="7" id="KW-0498">Mitosis</keyword>
<evidence type="ECO:0000256" key="11">
    <source>
        <dbReference type="ARBA" id="ARBA00023306"/>
    </source>
</evidence>
<dbReference type="PROSITE" id="PS50021">
    <property type="entry name" value="CH"/>
    <property type="match status" value="2"/>
</dbReference>
<feature type="compositionally biased region" description="Basic and acidic residues" evidence="12">
    <location>
        <begin position="383"/>
        <end position="392"/>
    </location>
</feature>
<dbReference type="InterPro" id="IPR001715">
    <property type="entry name" value="CH_dom"/>
</dbReference>
<dbReference type="SUPFAM" id="SSF52540">
    <property type="entry name" value="P-loop containing nucleoside triphosphate hydrolases"/>
    <property type="match status" value="11"/>
</dbReference>
<dbReference type="STRING" id="28377.ENSACAP00000009239"/>
<dbReference type="SMART" id="SM00033">
    <property type="entry name" value="CH"/>
    <property type="match status" value="2"/>
</dbReference>
<keyword evidence="15" id="KW-1185">Reference proteome</keyword>
<dbReference type="PANTHER" id="PTHR22706:SF1">
    <property type="entry name" value="ASSEMBLY FACTOR FOR SPINDLE MICROTUBULES"/>
    <property type="match status" value="1"/>
</dbReference>
<dbReference type="PANTHER" id="PTHR22706">
    <property type="entry name" value="ASSEMBLY FACTOR FOR SPINDLE MICROTUBULES"/>
    <property type="match status" value="1"/>
</dbReference>
<dbReference type="GO" id="GO:0036449">
    <property type="term" value="C:microtubule minus-end"/>
    <property type="evidence" value="ECO:0007669"/>
    <property type="project" value="Ensembl"/>
</dbReference>
<dbReference type="InterPro" id="IPR000048">
    <property type="entry name" value="IQ_motif_EF-hand-BS"/>
</dbReference>
<evidence type="ECO:0000256" key="6">
    <source>
        <dbReference type="ARBA" id="ARBA00022737"/>
    </source>
</evidence>
<dbReference type="Bgee" id="ENSACAG00000009332">
    <property type="expression patterns" value="Expressed in forelimb bud and 10 other cell types or tissues"/>
</dbReference>
<evidence type="ECO:0000256" key="7">
    <source>
        <dbReference type="ARBA" id="ARBA00022776"/>
    </source>
</evidence>